<protein>
    <recommendedName>
        <fullName evidence="3">DUF3572 family protein</fullName>
    </recommendedName>
</protein>
<evidence type="ECO:0000313" key="1">
    <source>
        <dbReference type="EMBL" id="GGE12190.1"/>
    </source>
</evidence>
<gene>
    <name evidence="1" type="ORF">GCM10011529_18170</name>
</gene>
<evidence type="ECO:0000313" key="2">
    <source>
        <dbReference type="Proteomes" id="UP000635071"/>
    </source>
</evidence>
<dbReference type="EMBL" id="BMJM01000005">
    <property type="protein sequence ID" value="GGE12190.1"/>
    <property type="molecule type" value="Genomic_DNA"/>
</dbReference>
<comment type="caution">
    <text evidence="1">The sequence shown here is derived from an EMBL/GenBank/DDBJ whole genome shotgun (WGS) entry which is preliminary data.</text>
</comment>
<reference evidence="1" key="2">
    <citation type="submission" date="2020-09" db="EMBL/GenBank/DDBJ databases">
        <authorList>
            <person name="Sun Q."/>
            <person name="Zhou Y."/>
        </authorList>
    </citation>
    <scope>NUCLEOTIDE SEQUENCE</scope>
    <source>
        <strain evidence="1">CGMCC 1.15519</strain>
    </source>
</reference>
<sequence>MLHHKSLNAAPPAVIALQALAHVAGDPDLGPRFLALSGLDAAELRASAGDPSLLAAVIDFLQARESDLIACATAIGIKPEQLVHAGTVLSQGEA</sequence>
<dbReference type="RefSeq" id="WP_243450655.1">
    <property type="nucleotide sequence ID" value="NZ_BMJM01000005.1"/>
</dbReference>
<evidence type="ECO:0008006" key="3">
    <source>
        <dbReference type="Google" id="ProtNLM"/>
    </source>
</evidence>
<keyword evidence="2" id="KW-1185">Reference proteome</keyword>
<accession>A0A916ZSQ4</accession>
<dbReference type="InterPro" id="IPR021955">
    <property type="entry name" value="DUF3572"/>
</dbReference>
<dbReference type="Proteomes" id="UP000635071">
    <property type="component" value="Unassembled WGS sequence"/>
</dbReference>
<dbReference type="AlphaFoldDB" id="A0A916ZSQ4"/>
<proteinExistence type="predicted"/>
<name>A0A916ZSQ4_9SPHN</name>
<reference evidence="1" key="1">
    <citation type="journal article" date="2014" name="Int. J. Syst. Evol. Microbiol.">
        <title>Complete genome sequence of Corynebacterium casei LMG S-19264T (=DSM 44701T), isolated from a smear-ripened cheese.</title>
        <authorList>
            <consortium name="US DOE Joint Genome Institute (JGI-PGF)"/>
            <person name="Walter F."/>
            <person name="Albersmeier A."/>
            <person name="Kalinowski J."/>
            <person name="Ruckert C."/>
        </authorList>
    </citation>
    <scope>NUCLEOTIDE SEQUENCE</scope>
    <source>
        <strain evidence="1">CGMCC 1.15519</strain>
    </source>
</reference>
<organism evidence="1 2">
    <name type="scientific">Sandarakinorhabdus glacialis</name>
    <dbReference type="NCBI Taxonomy" id="1614636"/>
    <lineage>
        <taxon>Bacteria</taxon>
        <taxon>Pseudomonadati</taxon>
        <taxon>Pseudomonadota</taxon>
        <taxon>Alphaproteobacteria</taxon>
        <taxon>Sphingomonadales</taxon>
        <taxon>Sphingosinicellaceae</taxon>
        <taxon>Sandarakinorhabdus</taxon>
    </lineage>
</organism>
<dbReference type="Pfam" id="PF12096">
    <property type="entry name" value="DUF3572"/>
    <property type="match status" value="1"/>
</dbReference>